<dbReference type="PANTHER" id="PTHR44499:SF1">
    <property type="entry name" value="JOUBERIN"/>
    <property type="match status" value="1"/>
</dbReference>
<protein>
    <submittedName>
        <fullName evidence="2">AHI1 isoform 7</fullName>
    </submittedName>
</protein>
<feature type="compositionally biased region" description="Basic and acidic residues" evidence="1">
    <location>
        <begin position="206"/>
        <end position="215"/>
    </location>
</feature>
<dbReference type="PANTHER" id="PTHR44499">
    <property type="entry name" value="JOUBERIN"/>
    <property type="match status" value="1"/>
</dbReference>
<dbReference type="InterPro" id="IPR052803">
    <property type="entry name" value="Cilium-Associated_Jouberin"/>
</dbReference>
<name>A0A2J8PSS6_PANTR</name>
<sequence>MPTAESEAKVKTKVRFEELLKTHSDLMHEKKKLKKKLVKSEENISPDTIRSNLPHIKETTSDDVSAANTNNLKKSMRVTKNKLRNTQSATENPNGDASVEEDKQGKPNKKVIKMVPQLTTQDLKPETPEKKVDSTHQKTHTKPQPGVDHQKSEKANEGREENDLEEDEELMQAYQCHVTEEMAKEIKKKIRKKLKEQLTYFPSDTLFHDDKLSSEKRKKKKEVPVFSKAETSTLTISGDTVEGEQKKESSVRSVSSDSHQDDEISSMEQSTEDSMQDDTKPKPKKTKK</sequence>
<dbReference type="AlphaFoldDB" id="A0A2J8PSS6"/>
<feature type="compositionally biased region" description="Basic and acidic residues" evidence="1">
    <location>
        <begin position="123"/>
        <end position="136"/>
    </location>
</feature>
<feature type="compositionally biased region" description="Basic residues" evidence="1">
    <location>
        <begin position="74"/>
        <end position="83"/>
    </location>
</feature>
<comment type="caution">
    <text evidence="2">The sequence shown here is derived from an EMBL/GenBank/DDBJ whole genome shotgun (WGS) entry which is preliminary data.</text>
</comment>
<proteinExistence type="predicted"/>
<gene>
    <name evidence="2" type="ORF">CK820_G0000210</name>
</gene>
<dbReference type="EMBL" id="NBAG03000210">
    <property type="protein sequence ID" value="PNI87075.1"/>
    <property type="molecule type" value="Genomic_DNA"/>
</dbReference>
<evidence type="ECO:0000313" key="2">
    <source>
        <dbReference type="EMBL" id="PNI87075.1"/>
    </source>
</evidence>
<feature type="region of interest" description="Disordered" evidence="1">
    <location>
        <begin position="201"/>
        <end position="288"/>
    </location>
</feature>
<evidence type="ECO:0000256" key="1">
    <source>
        <dbReference type="SAM" id="MobiDB-lite"/>
    </source>
</evidence>
<feature type="non-terminal residue" evidence="2">
    <location>
        <position position="288"/>
    </location>
</feature>
<feature type="compositionally biased region" description="Polar residues" evidence="1">
    <location>
        <begin position="229"/>
        <end position="238"/>
    </location>
</feature>
<feature type="region of interest" description="Disordered" evidence="1">
    <location>
        <begin position="27"/>
        <end position="169"/>
    </location>
</feature>
<evidence type="ECO:0000313" key="3">
    <source>
        <dbReference type="Proteomes" id="UP000236370"/>
    </source>
</evidence>
<feature type="compositionally biased region" description="Basic and acidic residues" evidence="1">
    <location>
        <begin position="148"/>
        <end position="161"/>
    </location>
</feature>
<accession>A0A2J8PSS6</accession>
<dbReference type="Proteomes" id="UP000236370">
    <property type="component" value="Unassembled WGS sequence"/>
</dbReference>
<reference evidence="2 3" key="1">
    <citation type="submission" date="2017-12" db="EMBL/GenBank/DDBJ databases">
        <title>High-resolution comparative analysis of great ape genomes.</title>
        <authorList>
            <person name="Pollen A."/>
            <person name="Hastie A."/>
            <person name="Hormozdiari F."/>
            <person name="Dougherty M."/>
            <person name="Liu R."/>
            <person name="Chaisson M."/>
            <person name="Hoppe E."/>
            <person name="Hill C."/>
            <person name="Pang A."/>
            <person name="Hillier L."/>
            <person name="Baker C."/>
            <person name="Armstrong J."/>
            <person name="Shendure J."/>
            <person name="Paten B."/>
            <person name="Wilson R."/>
            <person name="Chao H."/>
            <person name="Schneider V."/>
            <person name="Ventura M."/>
            <person name="Kronenberg Z."/>
            <person name="Murali S."/>
            <person name="Gordon D."/>
            <person name="Cantsilieris S."/>
            <person name="Munson K."/>
            <person name="Nelson B."/>
            <person name="Raja A."/>
            <person name="Underwood J."/>
            <person name="Diekhans M."/>
            <person name="Fiddes I."/>
            <person name="Haussler D."/>
            <person name="Eichler E."/>
        </authorList>
    </citation>
    <scope>NUCLEOTIDE SEQUENCE [LARGE SCALE GENOMIC DNA]</scope>
    <source>
        <strain evidence="2">Yerkes chimp pedigree #C0471</strain>
    </source>
</reference>
<feature type="compositionally biased region" description="Polar residues" evidence="1">
    <location>
        <begin position="62"/>
        <end position="73"/>
    </location>
</feature>
<organism evidence="2 3">
    <name type="scientific">Pan troglodytes</name>
    <name type="common">Chimpanzee</name>
    <dbReference type="NCBI Taxonomy" id="9598"/>
    <lineage>
        <taxon>Eukaryota</taxon>
        <taxon>Metazoa</taxon>
        <taxon>Chordata</taxon>
        <taxon>Craniata</taxon>
        <taxon>Vertebrata</taxon>
        <taxon>Euteleostomi</taxon>
        <taxon>Mammalia</taxon>
        <taxon>Eutheria</taxon>
        <taxon>Euarchontoglires</taxon>
        <taxon>Primates</taxon>
        <taxon>Haplorrhini</taxon>
        <taxon>Catarrhini</taxon>
        <taxon>Hominidae</taxon>
        <taxon>Pan</taxon>
    </lineage>
</organism>
<feature type="compositionally biased region" description="Polar residues" evidence="1">
    <location>
        <begin position="84"/>
        <end position="95"/>
    </location>
</feature>